<name>A0A645I5F0_9ZZZZ</name>
<proteinExistence type="predicted"/>
<reference evidence="1" key="1">
    <citation type="submission" date="2019-08" db="EMBL/GenBank/DDBJ databases">
        <authorList>
            <person name="Kucharzyk K."/>
            <person name="Murdoch R.W."/>
            <person name="Higgins S."/>
            <person name="Loffler F."/>
        </authorList>
    </citation>
    <scope>NUCLEOTIDE SEQUENCE</scope>
</reference>
<sequence>MPRNNGVFVCDHTGGFSTCIILNSELTWWRGLILHVNLDNRMSAKPSVQKPHNTSSSKGCLVSLVFNKTPNPQVRLDIADMLLTAFEKRRRIES</sequence>
<gene>
    <name evidence="1" type="ORF">SDC9_193916</name>
</gene>
<organism evidence="1">
    <name type="scientific">bioreactor metagenome</name>
    <dbReference type="NCBI Taxonomy" id="1076179"/>
    <lineage>
        <taxon>unclassified sequences</taxon>
        <taxon>metagenomes</taxon>
        <taxon>ecological metagenomes</taxon>
    </lineage>
</organism>
<accession>A0A645I5F0</accession>
<evidence type="ECO:0000313" key="1">
    <source>
        <dbReference type="EMBL" id="MPN46330.1"/>
    </source>
</evidence>
<protein>
    <submittedName>
        <fullName evidence="1">Uncharacterized protein</fullName>
    </submittedName>
</protein>
<dbReference type="AlphaFoldDB" id="A0A645I5F0"/>
<comment type="caution">
    <text evidence="1">The sequence shown here is derived from an EMBL/GenBank/DDBJ whole genome shotgun (WGS) entry which is preliminary data.</text>
</comment>
<dbReference type="EMBL" id="VSSQ01106919">
    <property type="protein sequence ID" value="MPN46330.1"/>
    <property type="molecule type" value="Genomic_DNA"/>
</dbReference>